<dbReference type="STRING" id="1189325.SAMN04488119_101209"/>
<keyword evidence="4" id="KW-1185">Reference proteome</keyword>
<evidence type="ECO:0000313" key="4">
    <source>
        <dbReference type="Proteomes" id="UP000184066"/>
    </source>
</evidence>
<feature type="transmembrane region" description="Helical" evidence="1">
    <location>
        <begin position="35"/>
        <end position="53"/>
    </location>
</feature>
<sequence>MSPAARGLSFAALAITIFAVQDGLSKALAAEHPPLLIVMIRYWAFALFVVLMAARRPGGLRAAARSARPVLQILRSTLLAAEVVVAITAFATVGLVATHSIFASAPLVVAALSVPLLGEQVGWRRWTAILVGLFGVLLILKPGAEVFDPRILIAVAAMIAMALYGVLTRLASRSDPSQVSFFYTGVAGAAALTLVGPFYWQPLAPEHWPLMGALCVTGIAGHYFLIRAFEALPAVVVQPFSYLQLVLASMIGIWFFGESPDALTILGAAIIVGAGLFTAWREARRGAGRVAA</sequence>
<feature type="transmembrane region" description="Helical" evidence="1">
    <location>
        <begin position="150"/>
        <end position="167"/>
    </location>
</feature>
<dbReference type="PANTHER" id="PTHR22911">
    <property type="entry name" value="ACYL-MALONYL CONDENSING ENZYME-RELATED"/>
    <property type="match status" value="1"/>
</dbReference>
<feature type="transmembrane region" description="Helical" evidence="1">
    <location>
        <begin position="232"/>
        <end position="256"/>
    </location>
</feature>
<reference evidence="3 4" key="1">
    <citation type="submission" date="2016-12" db="EMBL/GenBank/DDBJ databases">
        <authorList>
            <person name="Song W.-J."/>
            <person name="Kurnit D.M."/>
        </authorList>
    </citation>
    <scope>NUCLEOTIDE SEQUENCE [LARGE SCALE GENOMIC DNA]</scope>
    <source>
        <strain evidence="3 4">CGMCC 1.10808</strain>
    </source>
</reference>
<keyword evidence="1" id="KW-0812">Transmembrane</keyword>
<feature type="transmembrane region" description="Helical" evidence="1">
    <location>
        <begin position="179"/>
        <end position="201"/>
    </location>
</feature>
<dbReference type="InterPro" id="IPR000620">
    <property type="entry name" value="EamA_dom"/>
</dbReference>
<accession>A0A1M7STJ0</accession>
<feature type="transmembrane region" description="Helical" evidence="1">
    <location>
        <begin position="262"/>
        <end position="280"/>
    </location>
</feature>
<dbReference type="Pfam" id="PF00892">
    <property type="entry name" value="EamA"/>
    <property type="match status" value="2"/>
</dbReference>
<dbReference type="RefSeq" id="WP_072746787.1">
    <property type="nucleotide sequence ID" value="NZ_FOHL01000001.1"/>
</dbReference>
<evidence type="ECO:0000259" key="2">
    <source>
        <dbReference type="Pfam" id="PF00892"/>
    </source>
</evidence>
<proteinExistence type="predicted"/>
<dbReference type="InterPro" id="IPR037185">
    <property type="entry name" value="EmrE-like"/>
</dbReference>
<evidence type="ECO:0000256" key="1">
    <source>
        <dbReference type="SAM" id="Phobius"/>
    </source>
</evidence>
<organism evidence="3 4">
    <name type="scientific">Oceanicella actignis</name>
    <dbReference type="NCBI Taxonomy" id="1189325"/>
    <lineage>
        <taxon>Bacteria</taxon>
        <taxon>Pseudomonadati</taxon>
        <taxon>Pseudomonadota</taxon>
        <taxon>Alphaproteobacteria</taxon>
        <taxon>Rhodobacterales</taxon>
        <taxon>Paracoccaceae</taxon>
        <taxon>Oceanicella</taxon>
    </lineage>
</organism>
<feature type="transmembrane region" description="Helical" evidence="1">
    <location>
        <begin position="73"/>
        <end position="95"/>
    </location>
</feature>
<dbReference type="PANTHER" id="PTHR22911:SF103">
    <property type="entry name" value="BLR2811 PROTEIN"/>
    <property type="match status" value="1"/>
</dbReference>
<name>A0A1M7STJ0_9RHOB</name>
<feature type="domain" description="EamA" evidence="2">
    <location>
        <begin position="151"/>
        <end position="277"/>
    </location>
</feature>
<dbReference type="SUPFAM" id="SSF103481">
    <property type="entry name" value="Multidrug resistance efflux transporter EmrE"/>
    <property type="match status" value="2"/>
</dbReference>
<dbReference type="Proteomes" id="UP000184066">
    <property type="component" value="Unassembled WGS sequence"/>
</dbReference>
<dbReference type="OrthoDB" id="9807937at2"/>
<feature type="transmembrane region" description="Helical" evidence="1">
    <location>
        <begin position="101"/>
        <end position="118"/>
    </location>
</feature>
<dbReference type="EMBL" id="FRDL01000003">
    <property type="protein sequence ID" value="SHN61789.1"/>
    <property type="molecule type" value="Genomic_DNA"/>
</dbReference>
<dbReference type="AlphaFoldDB" id="A0A1M7STJ0"/>
<gene>
    <name evidence="3" type="ORF">SAMN05216200_103210</name>
</gene>
<keyword evidence="1" id="KW-0472">Membrane</keyword>
<evidence type="ECO:0000313" key="3">
    <source>
        <dbReference type="EMBL" id="SHN61789.1"/>
    </source>
</evidence>
<dbReference type="Gene3D" id="1.10.3730.20">
    <property type="match status" value="1"/>
</dbReference>
<feature type="transmembrane region" description="Helical" evidence="1">
    <location>
        <begin position="125"/>
        <end position="144"/>
    </location>
</feature>
<keyword evidence="1" id="KW-1133">Transmembrane helix</keyword>
<protein>
    <submittedName>
        <fullName evidence="3">Permease of the drug/metabolite transporter (DMT) superfamily</fullName>
    </submittedName>
</protein>
<feature type="transmembrane region" description="Helical" evidence="1">
    <location>
        <begin position="207"/>
        <end position="225"/>
    </location>
</feature>
<dbReference type="GO" id="GO:0016020">
    <property type="term" value="C:membrane"/>
    <property type="evidence" value="ECO:0007669"/>
    <property type="project" value="InterPro"/>
</dbReference>
<feature type="domain" description="EamA" evidence="2">
    <location>
        <begin position="6"/>
        <end position="140"/>
    </location>
</feature>